<dbReference type="Proteomes" id="UP001172159">
    <property type="component" value="Unassembled WGS sequence"/>
</dbReference>
<keyword evidence="1" id="KW-0539">Nucleus</keyword>
<organism evidence="2 3">
    <name type="scientific">Apiosordaria backusii</name>
    <dbReference type="NCBI Taxonomy" id="314023"/>
    <lineage>
        <taxon>Eukaryota</taxon>
        <taxon>Fungi</taxon>
        <taxon>Dikarya</taxon>
        <taxon>Ascomycota</taxon>
        <taxon>Pezizomycotina</taxon>
        <taxon>Sordariomycetes</taxon>
        <taxon>Sordariomycetidae</taxon>
        <taxon>Sordariales</taxon>
        <taxon>Lasiosphaeriaceae</taxon>
        <taxon>Apiosordaria</taxon>
    </lineage>
</organism>
<gene>
    <name evidence="2" type="ORF">B0T21DRAFT_379285</name>
</gene>
<dbReference type="AlphaFoldDB" id="A0AA39ZP98"/>
<evidence type="ECO:0000256" key="1">
    <source>
        <dbReference type="ARBA" id="ARBA00023242"/>
    </source>
</evidence>
<dbReference type="Pfam" id="PF11951">
    <property type="entry name" value="Fungal_trans_2"/>
    <property type="match status" value="1"/>
</dbReference>
<keyword evidence="3" id="KW-1185">Reference proteome</keyword>
<accession>A0AA39ZP98</accession>
<reference evidence="2" key="1">
    <citation type="submission" date="2023-06" db="EMBL/GenBank/DDBJ databases">
        <title>Genome-scale phylogeny and comparative genomics of the fungal order Sordariales.</title>
        <authorList>
            <consortium name="Lawrence Berkeley National Laboratory"/>
            <person name="Hensen N."/>
            <person name="Bonometti L."/>
            <person name="Westerberg I."/>
            <person name="Brannstrom I.O."/>
            <person name="Guillou S."/>
            <person name="Cros-Aarteil S."/>
            <person name="Calhoun S."/>
            <person name="Haridas S."/>
            <person name="Kuo A."/>
            <person name="Mondo S."/>
            <person name="Pangilinan J."/>
            <person name="Riley R."/>
            <person name="Labutti K."/>
            <person name="Andreopoulos B."/>
            <person name="Lipzen A."/>
            <person name="Chen C."/>
            <person name="Yanf M."/>
            <person name="Daum C."/>
            <person name="Ng V."/>
            <person name="Clum A."/>
            <person name="Steindorff A."/>
            <person name="Ohm R."/>
            <person name="Martin F."/>
            <person name="Silar P."/>
            <person name="Natvig D."/>
            <person name="Lalanne C."/>
            <person name="Gautier V."/>
            <person name="Ament-Velasquez S.L."/>
            <person name="Kruys A."/>
            <person name="Hutchinson M.I."/>
            <person name="Powell A.J."/>
            <person name="Barry K."/>
            <person name="Miller A.N."/>
            <person name="Grigoriev I.V."/>
            <person name="Debuchy R."/>
            <person name="Gladieux P."/>
            <person name="Thoren M.H."/>
            <person name="Johannesson H."/>
        </authorList>
    </citation>
    <scope>NUCLEOTIDE SEQUENCE</scope>
    <source>
        <strain evidence="2">CBS 540.89</strain>
    </source>
</reference>
<sequence length="257" mass="28844">MARQFQFVAVSNPTVAPSSESKKMAYSHAFRQAHAQRRRKQMQKYRKEIANAPVDKIFTVTEEDVPSPLSQAFNGNKDLFSCLPRRLSSVEYFLLNHYVHVIVPFTVGHCGLFDNPGDHKTQLLREWIGLAITDNALMIAAVLLSTCRYILQVQPRNLLFAHLALQYKQVCLQTLRQEMSNTSAPINIMTVAKALALAVDEVISGEHTIARTHLKGVLAMVDSSGGPGELGLTSLLERMYRRFMVEFALEPPPRPLP</sequence>
<dbReference type="PANTHER" id="PTHR37540:SF5">
    <property type="entry name" value="TRANSCRIPTION FACTOR DOMAIN-CONTAINING PROTEIN"/>
    <property type="match status" value="1"/>
</dbReference>
<dbReference type="PANTHER" id="PTHR37540">
    <property type="entry name" value="TRANSCRIPTION FACTOR (ACR-2), PUTATIVE-RELATED-RELATED"/>
    <property type="match status" value="1"/>
</dbReference>
<comment type="caution">
    <text evidence="2">The sequence shown here is derived from an EMBL/GenBank/DDBJ whole genome shotgun (WGS) entry which is preliminary data.</text>
</comment>
<evidence type="ECO:0000313" key="2">
    <source>
        <dbReference type="EMBL" id="KAK0701155.1"/>
    </source>
</evidence>
<dbReference type="InterPro" id="IPR021858">
    <property type="entry name" value="Fun_TF"/>
</dbReference>
<proteinExistence type="predicted"/>
<name>A0AA39ZP98_9PEZI</name>
<protein>
    <submittedName>
        <fullName evidence="2">Uncharacterized protein</fullName>
    </submittedName>
</protein>
<evidence type="ECO:0000313" key="3">
    <source>
        <dbReference type="Proteomes" id="UP001172159"/>
    </source>
</evidence>
<dbReference type="EMBL" id="JAUKTV010000032">
    <property type="protein sequence ID" value="KAK0701155.1"/>
    <property type="molecule type" value="Genomic_DNA"/>
</dbReference>